<feature type="region of interest" description="Disordered" evidence="1">
    <location>
        <begin position="37"/>
        <end position="63"/>
    </location>
</feature>
<reference evidence="2" key="1">
    <citation type="submission" date="2019-08" db="EMBL/GenBank/DDBJ databases">
        <title>The genome of the North American firefly Photinus pyralis.</title>
        <authorList>
            <consortium name="Photinus pyralis genome working group"/>
            <person name="Fallon T.R."/>
            <person name="Sander Lower S.E."/>
            <person name="Weng J.-K."/>
        </authorList>
    </citation>
    <scope>NUCLEOTIDE SEQUENCE</scope>
    <source>
        <strain evidence="2">TRF0915ILg1</strain>
        <tissue evidence="2">Whole body</tissue>
    </source>
</reference>
<dbReference type="Proteomes" id="UP000801492">
    <property type="component" value="Unassembled WGS sequence"/>
</dbReference>
<protein>
    <submittedName>
        <fullName evidence="2">Uncharacterized protein</fullName>
    </submittedName>
</protein>
<accession>A0A8K0DHN2</accession>
<sequence length="229" mass="26487">MEKIIIVKHQLIRNIVLDEFLENPGIGVASNNSEIINEDEVSDDSIKDKDYHSEPGKTSNSNGDVLSELEVYRQTSEYCTVQNEKFSVPDKRGVAEGHNKMSEEQKTTMINRINRFPRYISNYCRATKNNQEFLPIGMTVTLMYKLYTEENPTHVSLSAYRKIFYKEFNLKTKIPKKDTCHKCGSYQAKIQNITFNKEVKQNVTSEHNRHLKEAELARKQMNSDLKIAA</sequence>
<proteinExistence type="predicted"/>
<dbReference type="AlphaFoldDB" id="A0A8K0DHN2"/>
<dbReference type="PANTHER" id="PTHR10773:SF19">
    <property type="match status" value="1"/>
</dbReference>
<gene>
    <name evidence="2" type="ORF">ILUMI_02728</name>
</gene>
<dbReference type="PANTHER" id="PTHR10773">
    <property type="entry name" value="DNA-DIRECTED RNA POLYMERASES I, II, AND III SUBUNIT RPABC2"/>
    <property type="match status" value="1"/>
</dbReference>
<keyword evidence="3" id="KW-1185">Reference proteome</keyword>
<feature type="compositionally biased region" description="Basic and acidic residues" evidence="1">
    <location>
        <begin position="44"/>
        <end position="55"/>
    </location>
</feature>
<organism evidence="2 3">
    <name type="scientific">Ignelater luminosus</name>
    <name type="common">Cucubano</name>
    <name type="synonym">Pyrophorus luminosus</name>
    <dbReference type="NCBI Taxonomy" id="2038154"/>
    <lineage>
        <taxon>Eukaryota</taxon>
        <taxon>Metazoa</taxon>
        <taxon>Ecdysozoa</taxon>
        <taxon>Arthropoda</taxon>
        <taxon>Hexapoda</taxon>
        <taxon>Insecta</taxon>
        <taxon>Pterygota</taxon>
        <taxon>Neoptera</taxon>
        <taxon>Endopterygota</taxon>
        <taxon>Coleoptera</taxon>
        <taxon>Polyphaga</taxon>
        <taxon>Elateriformia</taxon>
        <taxon>Elateroidea</taxon>
        <taxon>Elateridae</taxon>
        <taxon>Agrypninae</taxon>
        <taxon>Pyrophorini</taxon>
        <taxon>Ignelater</taxon>
    </lineage>
</organism>
<name>A0A8K0DHN2_IGNLU</name>
<dbReference type="EMBL" id="VTPC01001021">
    <property type="protein sequence ID" value="KAF2903456.1"/>
    <property type="molecule type" value="Genomic_DNA"/>
</dbReference>
<evidence type="ECO:0000313" key="2">
    <source>
        <dbReference type="EMBL" id="KAF2903456.1"/>
    </source>
</evidence>
<comment type="caution">
    <text evidence="2">The sequence shown here is derived from an EMBL/GenBank/DDBJ whole genome shotgun (WGS) entry which is preliminary data.</text>
</comment>
<dbReference type="OrthoDB" id="6420725at2759"/>
<evidence type="ECO:0000313" key="3">
    <source>
        <dbReference type="Proteomes" id="UP000801492"/>
    </source>
</evidence>
<evidence type="ECO:0000256" key="1">
    <source>
        <dbReference type="SAM" id="MobiDB-lite"/>
    </source>
</evidence>